<protein>
    <submittedName>
        <fullName evidence="2">Uncharacterized protein</fullName>
    </submittedName>
</protein>
<organism evidence="2 3">
    <name type="scientific">Zea mays</name>
    <name type="common">Maize</name>
    <dbReference type="NCBI Taxonomy" id="4577"/>
    <lineage>
        <taxon>Eukaryota</taxon>
        <taxon>Viridiplantae</taxon>
        <taxon>Streptophyta</taxon>
        <taxon>Embryophyta</taxon>
        <taxon>Tracheophyta</taxon>
        <taxon>Spermatophyta</taxon>
        <taxon>Magnoliopsida</taxon>
        <taxon>Liliopsida</taxon>
        <taxon>Poales</taxon>
        <taxon>Poaceae</taxon>
        <taxon>PACMAD clade</taxon>
        <taxon>Panicoideae</taxon>
        <taxon>Andropogonodae</taxon>
        <taxon>Andropogoneae</taxon>
        <taxon>Tripsacinae</taxon>
        <taxon>Zea</taxon>
    </lineage>
</organism>
<dbReference type="Proteomes" id="UP000251960">
    <property type="component" value="Chromosome 5"/>
</dbReference>
<feature type="compositionally biased region" description="Basic and acidic residues" evidence="1">
    <location>
        <begin position="57"/>
        <end position="70"/>
    </location>
</feature>
<gene>
    <name evidence="2" type="ORF">Zm00014a_007304</name>
</gene>
<evidence type="ECO:0000256" key="1">
    <source>
        <dbReference type="SAM" id="MobiDB-lite"/>
    </source>
</evidence>
<evidence type="ECO:0000313" key="2">
    <source>
        <dbReference type="EMBL" id="PWZ22601.1"/>
    </source>
</evidence>
<proteinExistence type="predicted"/>
<feature type="region of interest" description="Disordered" evidence="1">
    <location>
        <begin position="52"/>
        <end position="81"/>
    </location>
</feature>
<comment type="caution">
    <text evidence="2">The sequence shown here is derived from an EMBL/GenBank/DDBJ whole genome shotgun (WGS) entry which is preliminary data.</text>
</comment>
<reference evidence="2 3" key="1">
    <citation type="journal article" date="2018" name="Nat. Genet.">
        <title>Extensive intraspecific gene order and gene structural variations between Mo17 and other maize genomes.</title>
        <authorList>
            <person name="Sun S."/>
            <person name="Zhou Y."/>
            <person name="Chen J."/>
            <person name="Shi J."/>
            <person name="Zhao H."/>
            <person name="Zhao H."/>
            <person name="Song W."/>
            <person name="Zhang M."/>
            <person name="Cui Y."/>
            <person name="Dong X."/>
            <person name="Liu H."/>
            <person name="Ma X."/>
            <person name="Jiao Y."/>
            <person name="Wang B."/>
            <person name="Wei X."/>
            <person name="Stein J.C."/>
            <person name="Glaubitz J.C."/>
            <person name="Lu F."/>
            <person name="Yu G."/>
            <person name="Liang C."/>
            <person name="Fengler K."/>
            <person name="Li B."/>
            <person name="Rafalski A."/>
            <person name="Schnable P.S."/>
            <person name="Ware D.H."/>
            <person name="Buckler E.S."/>
            <person name="Lai J."/>
        </authorList>
    </citation>
    <scope>NUCLEOTIDE SEQUENCE [LARGE SCALE GENOMIC DNA]</scope>
    <source>
        <strain evidence="3">cv. Missouri 17</strain>
        <tissue evidence="2">Seedling</tissue>
    </source>
</reference>
<evidence type="ECO:0000313" key="3">
    <source>
        <dbReference type="Proteomes" id="UP000251960"/>
    </source>
</evidence>
<sequence length="99" mass="10730">MARIRMTTRLATPTSLEALQKEGEASNMEAKNGLGSGAHMFQTEVKAKVAKKKRKVDKVASESTKVRGDGPDGEASTSKDEIVSRKKVTFTHLNQAILT</sequence>
<accession>A0A3L6ER73</accession>
<dbReference type="AlphaFoldDB" id="A0A3L6ER73"/>
<name>A0A3L6ER73_MAIZE</name>
<dbReference type="EMBL" id="NCVQ01000006">
    <property type="protein sequence ID" value="PWZ22601.1"/>
    <property type="molecule type" value="Genomic_DNA"/>
</dbReference>